<dbReference type="EC" id="2.7.13.3" evidence="4"/>
<dbReference type="SUPFAM" id="SSF55874">
    <property type="entry name" value="ATPase domain of HSP90 chaperone/DNA topoisomerase II/histidine kinase"/>
    <property type="match status" value="1"/>
</dbReference>
<feature type="repeat" description="TPR" evidence="19">
    <location>
        <begin position="274"/>
        <end position="307"/>
    </location>
</feature>
<evidence type="ECO:0000256" key="8">
    <source>
        <dbReference type="ARBA" id="ARBA00022553"/>
    </source>
</evidence>
<dbReference type="SMART" id="SM00387">
    <property type="entry name" value="HATPase_c"/>
    <property type="match status" value="1"/>
</dbReference>
<dbReference type="SMART" id="SM00028">
    <property type="entry name" value="TPR"/>
    <property type="match status" value="5"/>
</dbReference>
<sequence length="619" mass="71629">MGKFRVLIFFFLFAVVSCSKEKSAGDSVEVLHDDEKKIKDAYTQIVLQADLPKDSLLWYFQKLEVLQSKKPYFTALNELSKATYFRKEGAYLSAITHYEKALEGLPENDSATDYAFVGMGVCYRHLGNFPKALGWFQKSVEYGENQKDTLRLAGTYASLAQLHFEKEQENEARKYIEQVFQLQKNKEIGKPYFIALHTLANMEAKKGNYLIAMDLDRKGMILADKAGNDAVKITFQDNLARCYFNYLKDYDKAVFYFKQNLIIDKKLNNPTWIADTYINLAEVETARENYEKAHEYLQEAINIFSETQQFNNSLKAYAALKRIYEKQDNFKKALETNEIYLEKYKKHLNEESEKSFAEYNALFETKKKEKELSETQLQLREEEFRSQRKNIWLLLLGSLIVITLGIVRYLQIKSRLKQKKLQLEISRELHDSLGSQLTLISSISDSLKNSAIILDESISKKINTLSEFSENTVNELKNTIWVLNSSELKLHELKVKLLNFISQASEAQEKVKFHFSFDIQHDVQLNSKQAINLYRIFQEILNNAIKYSQAEDIFVVVEQAANHLYIKIRDNGIGFNWETEKNKSLGLANIQQRIMELGGQLGIETSAGKGTQFEITVKL</sequence>
<evidence type="ECO:0000256" key="1">
    <source>
        <dbReference type="ARBA" id="ARBA00000085"/>
    </source>
</evidence>
<evidence type="ECO:0000259" key="21">
    <source>
        <dbReference type="PROSITE" id="PS50109"/>
    </source>
</evidence>
<dbReference type="Proteomes" id="UP000252172">
    <property type="component" value="Unassembled WGS sequence"/>
</dbReference>
<name>A0A368N6V3_9FLAO</name>
<protein>
    <recommendedName>
        <fullName evidence="5">Oxygen sensor histidine kinase NreB</fullName>
        <ecNumber evidence="4">2.7.13.3</ecNumber>
    </recommendedName>
    <alternativeName>
        <fullName evidence="18">Nitrogen regulation protein B</fullName>
    </alternativeName>
</protein>
<keyword evidence="6" id="KW-0004">4Fe-4S</keyword>
<dbReference type="SUPFAM" id="SSF48452">
    <property type="entry name" value="TPR-like"/>
    <property type="match status" value="2"/>
</dbReference>
<evidence type="ECO:0000313" key="22">
    <source>
        <dbReference type="EMBL" id="RCU44999.1"/>
    </source>
</evidence>
<dbReference type="OrthoDB" id="9778366at2"/>
<evidence type="ECO:0000256" key="13">
    <source>
        <dbReference type="ARBA" id="ARBA00022840"/>
    </source>
</evidence>
<keyword evidence="8" id="KW-0597">Phosphoprotein</keyword>
<dbReference type="AlphaFoldDB" id="A0A368N6V3"/>
<evidence type="ECO:0000256" key="12">
    <source>
        <dbReference type="ARBA" id="ARBA00022777"/>
    </source>
</evidence>
<evidence type="ECO:0000256" key="5">
    <source>
        <dbReference type="ARBA" id="ARBA00017322"/>
    </source>
</evidence>
<keyword evidence="12" id="KW-0418">Kinase</keyword>
<comment type="catalytic activity">
    <reaction evidence="1">
        <text>ATP + protein L-histidine = ADP + protein N-phospho-L-histidine.</text>
        <dbReference type="EC" id="2.7.13.3"/>
    </reaction>
</comment>
<dbReference type="GO" id="GO:0005737">
    <property type="term" value="C:cytoplasm"/>
    <property type="evidence" value="ECO:0007669"/>
    <property type="project" value="UniProtKB-SubCell"/>
</dbReference>
<feature type="repeat" description="TPR" evidence="19">
    <location>
        <begin position="113"/>
        <end position="146"/>
    </location>
</feature>
<reference evidence="22 23" key="1">
    <citation type="submission" date="2018-07" db="EMBL/GenBank/DDBJ databases">
        <title>Chryseobacterium lacus sp. nov., isolated from lake water.</title>
        <authorList>
            <person name="Li C.-M."/>
        </authorList>
    </citation>
    <scope>NUCLEOTIDE SEQUENCE [LARGE SCALE GENOMIC DNA]</scope>
    <source>
        <strain evidence="22 23">YLOS41</strain>
    </source>
</reference>
<gene>
    <name evidence="22" type="ORF">DQ356_01970</name>
</gene>
<evidence type="ECO:0000256" key="4">
    <source>
        <dbReference type="ARBA" id="ARBA00012438"/>
    </source>
</evidence>
<dbReference type="InterPro" id="IPR003594">
    <property type="entry name" value="HATPase_dom"/>
</dbReference>
<dbReference type="InterPro" id="IPR050482">
    <property type="entry name" value="Sensor_HK_TwoCompSys"/>
</dbReference>
<evidence type="ECO:0000256" key="19">
    <source>
        <dbReference type="PROSITE-ProRule" id="PRU00339"/>
    </source>
</evidence>
<organism evidence="22 23">
    <name type="scientific">Chryseobacterium lacus</name>
    <dbReference type="NCBI Taxonomy" id="2058346"/>
    <lineage>
        <taxon>Bacteria</taxon>
        <taxon>Pseudomonadati</taxon>
        <taxon>Bacteroidota</taxon>
        <taxon>Flavobacteriia</taxon>
        <taxon>Flavobacteriales</taxon>
        <taxon>Weeksellaceae</taxon>
        <taxon>Chryseobacterium group</taxon>
        <taxon>Chryseobacterium</taxon>
    </lineage>
</organism>
<keyword evidence="7" id="KW-0963">Cytoplasm</keyword>
<dbReference type="InterPro" id="IPR036890">
    <property type="entry name" value="HATPase_C_sf"/>
</dbReference>
<accession>A0A368N6V3</accession>
<dbReference type="Gene3D" id="3.30.565.10">
    <property type="entry name" value="Histidine kinase-like ATPase, C-terminal domain"/>
    <property type="match status" value="1"/>
</dbReference>
<dbReference type="Gene3D" id="1.20.5.1930">
    <property type="match status" value="1"/>
</dbReference>
<dbReference type="Pfam" id="PF07730">
    <property type="entry name" value="HisKA_3"/>
    <property type="match status" value="1"/>
</dbReference>
<evidence type="ECO:0000256" key="11">
    <source>
        <dbReference type="ARBA" id="ARBA00022741"/>
    </source>
</evidence>
<keyword evidence="23" id="KW-1185">Reference proteome</keyword>
<keyword evidence="20" id="KW-1133">Transmembrane helix</keyword>
<dbReference type="InterPro" id="IPR011712">
    <property type="entry name" value="Sig_transdc_His_kin_sub3_dim/P"/>
</dbReference>
<dbReference type="PROSITE" id="PS51257">
    <property type="entry name" value="PROKAR_LIPOPROTEIN"/>
    <property type="match status" value="1"/>
</dbReference>
<keyword evidence="14" id="KW-0408">Iron</keyword>
<keyword evidence="19" id="KW-0802">TPR repeat</keyword>
<dbReference type="GO" id="GO:0000155">
    <property type="term" value="F:phosphorelay sensor kinase activity"/>
    <property type="evidence" value="ECO:0007669"/>
    <property type="project" value="InterPro"/>
</dbReference>
<dbReference type="PANTHER" id="PTHR24421">
    <property type="entry name" value="NITRATE/NITRITE SENSOR PROTEIN NARX-RELATED"/>
    <property type="match status" value="1"/>
</dbReference>
<dbReference type="GO" id="GO:0005524">
    <property type="term" value="F:ATP binding"/>
    <property type="evidence" value="ECO:0007669"/>
    <property type="project" value="UniProtKB-KW"/>
</dbReference>
<dbReference type="GO" id="GO:0046872">
    <property type="term" value="F:metal ion binding"/>
    <property type="evidence" value="ECO:0007669"/>
    <property type="project" value="UniProtKB-KW"/>
</dbReference>
<proteinExistence type="predicted"/>
<dbReference type="Pfam" id="PF13424">
    <property type="entry name" value="TPR_12"/>
    <property type="match status" value="2"/>
</dbReference>
<keyword evidence="20" id="KW-0812">Transmembrane</keyword>
<keyword evidence="20" id="KW-0472">Membrane</keyword>
<dbReference type="PANTHER" id="PTHR24421:SF10">
    <property type="entry name" value="NITRATE_NITRITE SENSOR PROTEIN NARQ"/>
    <property type="match status" value="1"/>
</dbReference>
<dbReference type="PROSITE" id="PS50005">
    <property type="entry name" value="TPR"/>
    <property type="match status" value="2"/>
</dbReference>
<comment type="subcellular location">
    <subcellularLocation>
        <location evidence="3">Cytoplasm</location>
    </subcellularLocation>
</comment>
<keyword evidence="10" id="KW-0479">Metal-binding</keyword>
<feature type="transmembrane region" description="Helical" evidence="20">
    <location>
        <begin position="391"/>
        <end position="410"/>
    </location>
</feature>
<dbReference type="GO" id="GO:0046983">
    <property type="term" value="F:protein dimerization activity"/>
    <property type="evidence" value="ECO:0007669"/>
    <property type="project" value="InterPro"/>
</dbReference>
<evidence type="ECO:0000256" key="10">
    <source>
        <dbReference type="ARBA" id="ARBA00022723"/>
    </source>
</evidence>
<evidence type="ECO:0000256" key="20">
    <source>
        <dbReference type="SAM" id="Phobius"/>
    </source>
</evidence>
<dbReference type="GO" id="GO:0016020">
    <property type="term" value="C:membrane"/>
    <property type="evidence" value="ECO:0007669"/>
    <property type="project" value="InterPro"/>
</dbReference>
<evidence type="ECO:0000256" key="17">
    <source>
        <dbReference type="ARBA" id="ARBA00024827"/>
    </source>
</evidence>
<evidence type="ECO:0000313" key="23">
    <source>
        <dbReference type="Proteomes" id="UP000252172"/>
    </source>
</evidence>
<keyword evidence="15" id="KW-0902">Two-component regulatory system</keyword>
<comment type="function">
    <text evidence="17">Member of the two-component regulatory system NreB/NreC involved in the control of dissimilatory nitrate/nitrite reduction in response to oxygen. NreB functions as a direct oxygen sensor histidine kinase which is autophosphorylated, in the absence of oxygen, probably at the conserved histidine residue, and transfers its phosphate group probably to a conserved aspartate residue of NreC. NreB/NreC activates the expression of the nitrate (narGHJI) and nitrite (nir) reductase operons, as well as the putative nitrate transporter gene narT.</text>
</comment>
<evidence type="ECO:0000256" key="15">
    <source>
        <dbReference type="ARBA" id="ARBA00023012"/>
    </source>
</evidence>
<dbReference type="Gene3D" id="1.25.40.10">
    <property type="entry name" value="Tetratricopeptide repeat domain"/>
    <property type="match status" value="2"/>
</dbReference>
<evidence type="ECO:0000256" key="9">
    <source>
        <dbReference type="ARBA" id="ARBA00022679"/>
    </source>
</evidence>
<comment type="cofactor">
    <cofactor evidence="2">
        <name>[4Fe-4S] cluster</name>
        <dbReference type="ChEBI" id="CHEBI:49883"/>
    </cofactor>
</comment>
<evidence type="ECO:0000256" key="6">
    <source>
        <dbReference type="ARBA" id="ARBA00022485"/>
    </source>
</evidence>
<dbReference type="Pfam" id="PF02518">
    <property type="entry name" value="HATPase_c"/>
    <property type="match status" value="1"/>
</dbReference>
<keyword evidence="16" id="KW-0411">Iron-sulfur</keyword>
<dbReference type="CDD" id="cd16917">
    <property type="entry name" value="HATPase_UhpB-NarQ-NarX-like"/>
    <property type="match status" value="1"/>
</dbReference>
<dbReference type="InterPro" id="IPR019734">
    <property type="entry name" value="TPR_rpt"/>
</dbReference>
<evidence type="ECO:0000256" key="16">
    <source>
        <dbReference type="ARBA" id="ARBA00023014"/>
    </source>
</evidence>
<dbReference type="GO" id="GO:0051539">
    <property type="term" value="F:4 iron, 4 sulfur cluster binding"/>
    <property type="evidence" value="ECO:0007669"/>
    <property type="project" value="UniProtKB-KW"/>
</dbReference>
<dbReference type="InterPro" id="IPR005467">
    <property type="entry name" value="His_kinase_dom"/>
</dbReference>
<feature type="domain" description="Histidine kinase" evidence="21">
    <location>
        <begin position="428"/>
        <end position="619"/>
    </location>
</feature>
<keyword evidence="11" id="KW-0547">Nucleotide-binding</keyword>
<dbReference type="EMBL" id="QPIE01000001">
    <property type="protein sequence ID" value="RCU44999.1"/>
    <property type="molecule type" value="Genomic_DNA"/>
</dbReference>
<evidence type="ECO:0000256" key="2">
    <source>
        <dbReference type="ARBA" id="ARBA00001966"/>
    </source>
</evidence>
<evidence type="ECO:0000256" key="18">
    <source>
        <dbReference type="ARBA" id="ARBA00030800"/>
    </source>
</evidence>
<dbReference type="RefSeq" id="WP_114302769.1">
    <property type="nucleotide sequence ID" value="NZ_QPIE01000001.1"/>
</dbReference>
<dbReference type="PROSITE" id="PS50109">
    <property type="entry name" value="HIS_KIN"/>
    <property type="match status" value="1"/>
</dbReference>
<keyword evidence="13" id="KW-0067">ATP-binding</keyword>
<keyword evidence="9" id="KW-0808">Transferase</keyword>
<dbReference type="InterPro" id="IPR011990">
    <property type="entry name" value="TPR-like_helical_dom_sf"/>
</dbReference>
<dbReference type="InterPro" id="IPR004358">
    <property type="entry name" value="Sig_transdc_His_kin-like_C"/>
</dbReference>
<evidence type="ECO:0000256" key="3">
    <source>
        <dbReference type="ARBA" id="ARBA00004496"/>
    </source>
</evidence>
<evidence type="ECO:0000256" key="14">
    <source>
        <dbReference type="ARBA" id="ARBA00023004"/>
    </source>
</evidence>
<evidence type="ECO:0000256" key="7">
    <source>
        <dbReference type="ARBA" id="ARBA00022490"/>
    </source>
</evidence>
<comment type="caution">
    <text evidence="22">The sequence shown here is derived from an EMBL/GenBank/DDBJ whole genome shotgun (WGS) entry which is preliminary data.</text>
</comment>
<dbReference type="PRINTS" id="PR00344">
    <property type="entry name" value="BCTRLSENSOR"/>
</dbReference>